<dbReference type="SUPFAM" id="SSF161098">
    <property type="entry name" value="MetI-like"/>
    <property type="match status" value="2"/>
</dbReference>
<dbReference type="GO" id="GO:0055085">
    <property type="term" value="P:transmembrane transport"/>
    <property type="evidence" value="ECO:0007669"/>
    <property type="project" value="InterPro"/>
</dbReference>
<evidence type="ECO:0000313" key="10">
    <source>
        <dbReference type="EMBL" id="SFB85610.1"/>
    </source>
</evidence>
<organism evidence="10 11">
    <name type="scientific">Nocardioides terrae</name>
    <dbReference type="NCBI Taxonomy" id="574651"/>
    <lineage>
        <taxon>Bacteria</taxon>
        <taxon>Bacillati</taxon>
        <taxon>Actinomycetota</taxon>
        <taxon>Actinomycetes</taxon>
        <taxon>Propionibacteriales</taxon>
        <taxon>Nocardioidaceae</taxon>
        <taxon>Nocardioides</taxon>
    </lineage>
</organism>
<proteinExistence type="inferred from homology"/>
<dbReference type="RefSeq" id="WP_091120111.1">
    <property type="nucleotide sequence ID" value="NZ_FOLB01000002.1"/>
</dbReference>
<evidence type="ECO:0000256" key="6">
    <source>
        <dbReference type="ARBA" id="ARBA00022989"/>
    </source>
</evidence>
<evidence type="ECO:0000313" key="11">
    <source>
        <dbReference type="Proteomes" id="UP000198832"/>
    </source>
</evidence>
<keyword evidence="11" id="KW-1185">Reference proteome</keyword>
<dbReference type="EMBL" id="FOLB01000002">
    <property type="protein sequence ID" value="SFB85610.1"/>
    <property type="molecule type" value="Genomic_DNA"/>
</dbReference>
<dbReference type="PANTHER" id="PTHR43357:SF4">
    <property type="entry name" value="INNER MEMBRANE ABC TRANSPORTER PERMEASE PROTEIN YDCV"/>
    <property type="match status" value="1"/>
</dbReference>
<dbReference type="InterPro" id="IPR000515">
    <property type="entry name" value="MetI-like"/>
</dbReference>
<feature type="transmembrane region" description="Helical" evidence="8">
    <location>
        <begin position="163"/>
        <end position="187"/>
    </location>
</feature>
<dbReference type="Gene3D" id="1.10.3720.10">
    <property type="entry name" value="MetI-like"/>
    <property type="match status" value="2"/>
</dbReference>
<dbReference type="PROSITE" id="PS50928">
    <property type="entry name" value="ABC_TM1"/>
    <property type="match status" value="2"/>
</dbReference>
<gene>
    <name evidence="10" type="ORF">SAMN04487968_10249</name>
</gene>
<feature type="transmembrane region" description="Helical" evidence="8">
    <location>
        <begin position="550"/>
        <end position="571"/>
    </location>
</feature>
<feature type="domain" description="ABC transmembrane type-1" evidence="9">
    <location>
        <begin position="377"/>
        <end position="567"/>
    </location>
</feature>
<keyword evidence="3" id="KW-1003">Cell membrane</keyword>
<dbReference type="Pfam" id="PF00528">
    <property type="entry name" value="BPD_transp_1"/>
    <property type="match status" value="2"/>
</dbReference>
<keyword evidence="4" id="KW-0997">Cell inner membrane</keyword>
<feature type="transmembrane region" description="Helical" evidence="8">
    <location>
        <begin position="443"/>
        <end position="461"/>
    </location>
</feature>
<feature type="transmembrane region" description="Helical" evidence="8">
    <location>
        <begin position="29"/>
        <end position="51"/>
    </location>
</feature>
<dbReference type="AlphaFoldDB" id="A0A1I1EKW5"/>
<feature type="transmembrane region" description="Helical" evidence="8">
    <location>
        <begin position="88"/>
        <end position="110"/>
    </location>
</feature>
<sequence length="578" mass="61854">MSVTTPATRGPGLLHALSAFRMPRFGKRATFLTVAVVAGILVLPPLALMVWTSFTPGGTIDESGSFGFSAYGDLFASENFRKIAGDTAIFTVCASLLALVLGGAMAFFVARTNMKGKGFVYGCVFLNFAIPGMIEATGWIILLGKGAGVMRPPIEAVLGWAPVAQSMLGLVVIQALSWAPMVFLLLVGPFRAMDASLEESALTSGASRFTVLRKISAPMMAPSILAVLILVVVRAVQAFEMPLFLGSSAGIRTFTTEIYSSLRKSFIPDYATASAFGTMLVVLLSFGLYLYHRATRLSSKFTTVSGKAFRAREIDLGPWRYLAGVFAAGAFVLTLAPVLAMILTSFWPRLGRGDGLGDFTWHNYSEVAGYRNIWTGIKNSVLVGAGAATVATLLCLVATFIIVRSKVKGRQSLDHLLSVPIVIPGTVLGLAFLILYLRVPLPIYGSLWLIMLAFIAHYSPYAMRYVQPALVQISPDIDDASRVAGAGEVTVFRKILLPLVMPAVIGSWLYVFFHAVRDVSIASMLYTAATPVVATQLLDMWKDGTAGALAAYGSMLSVASIAMGGLAFWLAKRLGFSL</sequence>
<protein>
    <submittedName>
        <fullName evidence="10">Iron(III) transport system permease protein</fullName>
    </submittedName>
</protein>
<keyword evidence="5 8" id="KW-0812">Transmembrane</keyword>
<evidence type="ECO:0000256" key="1">
    <source>
        <dbReference type="ARBA" id="ARBA00004429"/>
    </source>
</evidence>
<evidence type="ECO:0000259" key="9">
    <source>
        <dbReference type="PROSITE" id="PS50928"/>
    </source>
</evidence>
<evidence type="ECO:0000256" key="7">
    <source>
        <dbReference type="ARBA" id="ARBA00023136"/>
    </source>
</evidence>
<feature type="transmembrane region" description="Helical" evidence="8">
    <location>
        <begin position="119"/>
        <end position="143"/>
    </location>
</feature>
<evidence type="ECO:0000256" key="4">
    <source>
        <dbReference type="ARBA" id="ARBA00022519"/>
    </source>
</evidence>
<dbReference type="InterPro" id="IPR035906">
    <property type="entry name" value="MetI-like_sf"/>
</dbReference>
<evidence type="ECO:0000256" key="5">
    <source>
        <dbReference type="ARBA" id="ARBA00022692"/>
    </source>
</evidence>
<comment type="subcellular location">
    <subcellularLocation>
        <location evidence="1">Cell inner membrane</location>
        <topology evidence="1">Multi-pass membrane protein</topology>
    </subcellularLocation>
    <subcellularLocation>
        <location evidence="8">Cell membrane</location>
        <topology evidence="8">Multi-pass membrane protein</topology>
    </subcellularLocation>
</comment>
<keyword evidence="7 8" id="KW-0472">Membrane</keyword>
<keyword evidence="6 8" id="KW-1133">Transmembrane helix</keyword>
<feature type="transmembrane region" description="Helical" evidence="8">
    <location>
        <begin position="217"/>
        <end position="236"/>
    </location>
</feature>
<keyword evidence="2 8" id="KW-0813">Transport</keyword>
<feature type="transmembrane region" description="Helical" evidence="8">
    <location>
        <begin position="495"/>
        <end position="513"/>
    </location>
</feature>
<accession>A0A1I1EKW5</accession>
<feature type="domain" description="ABC transmembrane type-1" evidence="9">
    <location>
        <begin position="84"/>
        <end position="291"/>
    </location>
</feature>
<name>A0A1I1EKW5_9ACTN</name>
<reference evidence="10 11" key="1">
    <citation type="submission" date="2016-10" db="EMBL/GenBank/DDBJ databases">
        <authorList>
            <person name="de Groot N.N."/>
        </authorList>
    </citation>
    <scope>NUCLEOTIDE SEQUENCE [LARGE SCALE GENOMIC DNA]</scope>
    <source>
        <strain evidence="10 11">CGMCC 1.7056</strain>
    </source>
</reference>
<evidence type="ECO:0000256" key="8">
    <source>
        <dbReference type="RuleBase" id="RU363032"/>
    </source>
</evidence>
<dbReference type="PANTHER" id="PTHR43357">
    <property type="entry name" value="INNER MEMBRANE ABC TRANSPORTER PERMEASE PROTEIN YDCV"/>
    <property type="match status" value="1"/>
</dbReference>
<feature type="transmembrane region" description="Helical" evidence="8">
    <location>
        <begin position="270"/>
        <end position="291"/>
    </location>
</feature>
<feature type="transmembrane region" description="Helical" evidence="8">
    <location>
        <begin position="415"/>
        <end position="437"/>
    </location>
</feature>
<dbReference type="OrthoDB" id="5100908at2"/>
<evidence type="ECO:0000256" key="3">
    <source>
        <dbReference type="ARBA" id="ARBA00022475"/>
    </source>
</evidence>
<comment type="similarity">
    <text evidence="8">Belongs to the binding-protein-dependent transport system permease family.</text>
</comment>
<feature type="transmembrane region" description="Helical" evidence="8">
    <location>
        <begin position="321"/>
        <end position="347"/>
    </location>
</feature>
<evidence type="ECO:0000256" key="2">
    <source>
        <dbReference type="ARBA" id="ARBA00022448"/>
    </source>
</evidence>
<dbReference type="STRING" id="574651.SAMN04487968_10249"/>
<feature type="transmembrane region" description="Helical" evidence="8">
    <location>
        <begin position="381"/>
        <end position="403"/>
    </location>
</feature>
<dbReference type="CDD" id="cd06261">
    <property type="entry name" value="TM_PBP2"/>
    <property type="match status" value="2"/>
</dbReference>
<dbReference type="Proteomes" id="UP000198832">
    <property type="component" value="Unassembled WGS sequence"/>
</dbReference>
<dbReference type="GO" id="GO:0005886">
    <property type="term" value="C:plasma membrane"/>
    <property type="evidence" value="ECO:0007669"/>
    <property type="project" value="UniProtKB-SubCell"/>
</dbReference>